<comment type="cofactor">
    <cofactor evidence="2">
        <name>Ca(2+)</name>
        <dbReference type="ChEBI" id="CHEBI:29108"/>
    </cofactor>
</comment>
<accession>A0AAV5W800</accession>
<comment type="similarity">
    <text evidence="1 2">Belongs to the phospholipid scramblase family.</text>
</comment>
<sequence>MDDGMDFLGPPSTGAPPSYEEAMGPFLLNLRPPPFEMSRFTERLPGAVMTQPGGHDCDDVKWMALPRVDPGSSCPYGLEYLLELNVVHVKRERWRMFEGRRYAVNNGNGEKGIRRIKLTNIYSLLQIYLASDGGLFNYSVQDQLERHVFTIKRESMCLCFGMSTECTVESPPGEVVG</sequence>
<dbReference type="EMBL" id="BTSY01000005">
    <property type="protein sequence ID" value="GMT26834.1"/>
    <property type="molecule type" value="Genomic_DNA"/>
</dbReference>
<evidence type="ECO:0000256" key="1">
    <source>
        <dbReference type="ARBA" id="ARBA00005350"/>
    </source>
</evidence>
<organism evidence="3 4">
    <name type="scientific">Pristionchus fissidentatus</name>
    <dbReference type="NCBI Taxonomy" id="1538716"/>
    <lineage>
        <taxon>Eukaryota</taxon>
        <taxon>Metazoa</taxon>
        <taxon>Ecdysozoa</taxon>
        <taxon>Nematoda</taxon>
        <taxon>Chromadorea</taxon>
        <taxon>Rhabditida</taxon>
        <taxon>Rhabditina</taxon>
        <taxon>Diplogasteromorpha</taxon>
        <taxon>Diplogasteroidea</taxon>
        <taxon>Neodiplogasteridae</taxon>
        <taxon>Pristionchus</taxon>
    </lineage>
</organism>
<keyword evidence="2" id="KW-0449">Lipoprotein</keyword>
<evidence type="ECO:0000256" key="2">
    <source>
        <dbReference type="RuleBase" id="RU363116"/>
    </source>
</evidence>
<keyword evidence="4" id="KW-1185">Reference proteome</keyword>
<keyword evidence="2" id="KW-0106">Calcium</keyword>
<evidence type="ECO:0000313" key="4">
    <source>
        <dbReference type="Proteomes" id="UP001432322"/>
    </source>
</evidence>
<proteinExistence type="inferred from homology"/>
<evidence type="ECO:0000313" key="3">
    <source>
        <dbReference type="EMBL" id="GMT26834.1"/>
    </source>
</evidence>
<feature type="non-terminal residue" evidence="3">
    <location>
        <position position="177"/>
    </location>
</feature>
<gene>
    <name evidence="3" type="ORF">PFISCL1PPCAC_18131</name>
</gene>
<dbReference type="Pfam" id="PF03803">
    <property type="entry name" value="Scramblase"/>
    <property type="match status" value="1"/>
</dbReference>
<reference evidence="3" key="1">
    <citation type="submission" date="2023-10" db="EMBL/GenBank/DDBJ databases">
        <title>Genome assembly of Pristionchus species.</title>
        <authorList>
            <person name="Yoshida K."/>
            <person name="Sommer R.J."/>
        </authorList>
    </citation>
    <scope>NUCLEOTIDE SEQUENCE</scope>
    <source>
        <strain evidence="3">RS5133</strain>
    </source>
</reference>
<dbReference type="Proteomes" id="UP001432322">
    <property type="component" value="Unassembled WGS sequence"/>
</dbReference>
<comment type="function">
    <text evidence="2">May mediate accelerated ATP-independent bidirectional transbilayer migration of phospholipids upon binding calcium ions that results in a loss of phospholipid asymmetry in the plasma membrane.</text>
</comment>
<protein>
    <recommendedName>
        <fullName evidence="2">Phospholipid scramblase</fullName>
    </recommendedName>
</protein>
<keyword evidence="2" id="KW-0564">Palmitate</keyword>
<dbReference type="AlphaFoldDB" id="A0AAV5W800"/>
<dbReference type="GO" id="GO:0017128">
    <property type="term" value="F:phospholipid scramblase activity"/>
    <property type="evidence" value="ECO:0007669"/>
    <property type="project" value="InterPro"/>
</dbReference>
<comment type="caution">
    <text evidence="3">The sequence shown here is derived from an EMBL/GenBank/DDBJ whole genome shotgun (WGS) entry which is preliminary data.</text>
</comment>
<name>A0AAV5W800_9BILA</name>
<dbReference type="InterPro" id="IPR005552">
    <property type="entry name" value="Scramblase"/>
</dbReference>